<reference evidence="3" key="1">
    <citation type="journal article" date="2019" name="Int. J. Syst. Evol. Microbiol.">
        <title>The Global Catalogue of Microorganisms (GCM) 10K type strain sequencing project: providing services to taxonomists for standard genome sequencing and annotation.</title>
        <authorList>
            <consortium name="The Broad Institute Genomics Platform"/>
            <consortium name="The Broad Institute Genome Sequencing Center for Infectious Disease"/>
            <person name="Wu L."/>
            <person name="Ma J."/>
        </authorList>
    </citation>
    <scope>NUCLEOTIDE SEQUENCE [LARGE SCALE GENOMIC DNA]</scope>
    <source>
        <strain evidence="3">JCM 16540</strain>
    </source>
</reference>
<gene>
    <name evidence="2" type="ORF">GCM10022197_39340</name>
</gene>
<evidence type="ECO:0000313" key="2">
    <source>
        <dbReference type="EMBL" id="GAA3578115.1"/>
    </source>
</evidence>
<dbReference type="Pfam" id="PF20229">
    <property type="entry name" value="ChrB_N"/>
    <property type="match status" value="1"/>
</dbReference>
<dbReference type="Proteomes" id="UP001500767">
    <property type="component" value="Unassembled WGS sequence"/>
</dbReference>
<proteinExistence type="predicted"/>
<dbReference type="EMBL" id="BAAAYR010000006">
    <property type="protein sequence ID" value="GAA3578115.1"/>
    <property type="molecule type" value="Genomic_DNA"/>
</dbReference>
<evidence type="ECO:0000259" key="1">
    <source>
        <dbReference type="Pfam" id="PF20229"/>
    </source>
</evidence>
<dbReference type="RefSeq" id="WP_204912884.1">
    <property type="nucleotide sequence ID" value="NZ_BAAAYR010000006.1"/>
</dbReference>
<name>A0ABP6Y662_9ACTN</name>
<feature type="domain" description="ChrB N-terminal" evidence="1">
    <location>
        <begin position="24"/>
        <end position="181"/>
    </location>
</feature>
<keyword evidence="3" id="KW-1185">Reference proteome</keyword>
<protein>
    <recommendedName>
        <fullName evidence="1">ChrB N-terminal domain-containing protein</fullName>
    </recommendedName>
</protein>
<evidence type="ECO:0000313" key="3">
    <source>
        <dbReference type="Proteomes" id="UP001500767"/>
    </source>
</evidence>
<comment type="caution">
    <text evidence="2">The sequence shown here is derived from an EMBL/GenBank/DDBJ whole genome shotgun (WGS) entry which is preliminary data.</text>
</comment>
<sequence length="187" mass="20653">MEEPTARGWLVLLVRVPAEPARHRTAVWRELRRSGAVALGQATWALPDLPAVSPVLDRVRALVATAEGTLLVLAARGHAEADAQHLDGLYAAAREAEWTELVADCGKYLAELDHEEEIGKYTLAELEEEEQSLDRLRRWYRDLRARDLLGVPATRDAGAELKRCEARFDAYAEKVYAVLGQTGGPAS</sequence>
<organism evidence="2 3">
    <name type="scientific">Microlunatus spumicola</name>
    <dbReference type="NCBI Taxonomy" id="81499"/>
    <lineage>
        <taxon>Bacteria</taxon>
        <taxon>Bacillati</taxon>
        <taxon>Actinomycetota</taxon>
        <taxon>Actinomycetes</taxon>
        <taxon>Propionibacteriales</taxon>
        <taxon>Propionibacteriaceae</taxon>
        <taxon>Microlunatus</taxon>
    </lineage>
</organism>
<dbReference type="InterPro" id="IPR046858">
    <property type="entry name" value="ChrB_N"/>
</dbReference>
<accession>A0ABP6Y662</accession>